<evidence type="ECO:0008006" key="4">
    <source>
        <dbReference type="Google" id="ProtNLM"/>
    </source>
</evidence>
<dbReference type="Proteomes" id="UP000465622">
    <property type="component" value="Chromosome"/>
</dbReference>
<dbReference type="InterPro" id="IPR011856">
    <property type="entry name" value="tRNA_endonuc-like_dom_sf"/>
</dbReference>
<feature type="compositionally biased region" description="Polar residues" evidence="1">
    <location>
        <begin position="26"/>
        <end position="37"/>
    </location>
</feature>
<gene>
    <name evidence="2" type="ORF">MMAGJ_41370</name>
</gene>
<evidence type="ECO:0000313" key="3">
    <source>
        <dbReference type="Proteomes" id="UP000465622"/>
    </source>
</evidence>
<dbReference type="EMBL" id="AP022567">
    <property type="protein sequence ID" value="BBX34855.1"/>
    <property type="molecule type" value="Genomic_DNA"/>
</dbReference>
<evidence type="ECO:0000256" key="1">
    <source>
        <dbReference type="SAM" id="MobiDB-lite"/>
    </source>
</evidence>
<reference evidence="2 3" key="1">
    <citation type="journal article" date="2019" name="Emerg. Microbes Infect.">
        <title>Comprehensive subspecies identification of 175 nontuberculous mycobacteria species based on 7547 genomic profiles.</title>
        <authorList>
            <person name="Matsumoto Y."/>
            <person name="Kinjo T."/>
            <person name="Motooka D."/>
            <person name="Nabeya D."/>
            <person name="Jung N."/>
            <person name="Uechi K."/>
            <person name="Horii T."/>
            <person name="Iida T."/>
            <person name="Fujita J."/>
            <person name="Nakamura S."/>
        </authorList>
    </citation>
    <scope>NUCLEOTIDE SEQUENCE [LARGE SCALE GENOMIC DNA]</scope>
    <source>
        <strain evidence="2 3">JCM 12375</strain>
    </source>
</reference>
<sequence length="237" mass="26594">MPKLVSKEDRLERLVAKTRKRIDDNPQATRSLSQSPDSKLGTLVREAGYERSSAKLLQTLEQRLMDCGIATYPELTDPSNTSATRIHFFDRSAPVPGYQLPRHLFDEEKQLSRFLFMNKDVLPYCKKNNLQIRGPEVRIAGDCRIDLLAVDKKSDELVGFELKAGNADQGVVAQSAKYMKALLAQAKSEGRPGARLLIVTGQPDERLAELVQDVAKKYGVETSWLLYSVTIDLTEIK</sequence>
<keyword evidence="3" id="KW-1185">Reference proteome</keyword>
<proteinExistence type="predicted"/>
<dbReference type="Gene3D" id="3.40.1350.10">
    <property type="match status" value="1"/>
</dbReference>
<protein>
    <recommendedName>
        <fullName evidence="4">DUF91 domain-containing protein</fullName>
    </recommendedName>
</protein>
<accession>A0ABN5Y9W9</accession>
<name>A0ABN5Y9W9_MYCME</name>
<dbReference type="RefSeq" id="WP_036429307.1">
    <property type="nucleotide sequence ID" value="NZ_AP022567.1"/>
</dbReference>
<feature type="region of interest" description="Disordered" evidence="1">
    <location>
        <begin position="17"/>
        <end position="37"/>
    </location>
</feature>
<evidence type="ECO:0000313" key="2">
    <source>
        <dbReference type="EMBL" id="BBX34855.1"/>
    </source>
</evidence>
<organism evidence="2 3">
    <name type="scientific">Mycolicibacterium mageritense</name>
    <name type="common">Mycobacterium mageritense</name>
    <dbReference type="NCBI Taxonomy" id="53462"/>
    <lineage>
        <taxon>Bacteria</taxon>
        <taxon>Bacillati</taxon>
        <taxon>Actinomycetota</taxon>
        <taxon>Actinomycetes</taxon>
        <taxon>Mycobacteriales</taxon>
        <taxon>Mycobacteriaceae</taxon>
        <taxon>Mycolicibacterium</taxon>
    </lineage>
</organism>